<dbReference type="GO" id="GO:0003979">
    <property type="term" value="F:UDP-glucose 6-dehydrogenase activity"/>
    <property type="evidence" value="ECO:0007669"/>
    <property type="project" value="UniProtKB-EC"/>
</dbReference>
<evidence type="ECO:0000256" key="1">
    <source>
        <dbReference type="ARBA" id="ARBA00004701"/>
    </source>
</evidence>
<dbReference type="AlphaFoldDB" id="A0A318S5A9"/>
<feature type="binding site" evidence="10">
    <location>
        <position position="368"/>
    </location>
    <ligand>
        <name>NAD(+)</name>
        <dbReference type="ChEBI" id="CHEBI:57540"/>
    </ligand>
</feature>
<dbReference type="SUPFAM" id="SSF51735">
    <property type="entry name" value="NAD(P)-binding Rossmann-fold domains"/>
    <property type="match status" value="1"/>
</dbReference>
<reference evidence="14 15" key="1">
    <citation type="submission" date="2018-06" db="EMBL/GenBank/DDBJ databases">
        <title>Genomic Encyclopedia of Type Strains, Phase IV (KMG-IV): sequencing the most valuable type-strain genomes for metagenomic binning, comparative biology and taxonomic classification.</title>
        <authorList>
            <person name="Goeker M."/>
        </authorList>
    </citation>
    <scope>NUCLEOTIDE SEQUENCE [LARGE SCALE GENOMIC DNA]</scope>
    <source>
        <strain evidence="14 15">DSM 18048</strain>
    </source>
</reference>
<keyword evidence="12" id="KW-0812">Transmembrane</keyword>
<evidence type="ECO:0000313" key="14">
    <source>
        <dbReference type="EMBL" id="PYE53674.1"/>
    </source>
</evidence>
<comment type="caution">
    <text evidence="14">The sequence shown here is derived from an EMBL/GenBank/DDBJ whole genome shotgun (WGS) entry which is preliminary data.</text>
</comment>
<keyword evidence="12" id="KW-0472">Membrane</keyword>
<protein>
    <recommendedName>
        <fullName evidence="3 7">UDP-glucose 6-dehydrogenase</fullName>
        <ecNumber evidence="3 7">1.1.1.22</ecNumber>
    </recommendedName>
</protein>
<gene>
    <name evidence="14" type="ORF">DES52_108205</name>
</gene>
<dbReference type="UniPathway" id="UPA00038">
    <property type="reaction ID" value="UER00491"/>
</dbReference>
<keyword evidence="15" id="KW-1185">Reference proteome</keyword>
<dbReference type="Gene3D" id="3.40.50.720">
    <property type="entry name" value="NAD(P)-binding Rossmann-like Domain"/>
    <property type="match status" value="2"/>
</dbReference>
<dbReference type="GO" id="GO:0006065">
    <property type="term" value="P:UDP-glucuronate biosynthetic process"/>
    <property type="evidence" value="ECO:0007669"/>
    <property type="project" value="UniProtKB-UniPathway"/>
</dbReference>
<evidence type="ECO:0000256" key="9">
    <source>
        <dbReference type="PIRSR" id="PIRSR500134-2"/>
    </source>
</evidence>
<dbReference type="SUPFAM" id="SSF48179">
    <property type="entry name" value="6-phosphogluconate dehydrogenase C-terminal domain-like"/>
    <property type="match status" value="1"/>
</dbReference>
<dbReference type="Pfam" id="PF00984">
    <property type="entry name" value="UDPG_MGDP_dh"/>
    <property type="match status" value="1"/>
</dbReference>
<keyword evidence="4 7" id="KW-0560">Oxidoreductase</keyword>
<dbReference type="InterPro" id="IPR028357">
    <property type="entry name" value="UDPglc_DH_bac"/>
</dbReference>
<feature type="binding site" evidence="10">
    <location>
        <position position="61"/>
    </location>
    <ligand>
        <name>NAD(+)</name>
        <dbReference type="ChEBI" id="CHEBI:57540"/>
    </ligand>
</feature>
<evidence type="ECO:0000256" key="2">
    <source>
        <dbReference type="ARBA" id="ARBA00006601"/>
    </source>
</evidence>
<dbReference type="EC" id="1.1.1.22" evidence="3 7"/>
<feature type="binding site" evidence="10">
    <location>
        <position position="56"/>
    </location>
    <ligand>
        <name>NAD(+)</name>
        <dbReference type="ChEBI" id="CHEBI:57540"/>
    </ligand>
</feature>
<evidence type="ECO:0000259" key="13">
    <source>
        <dbReference type="SMART" id="SM00984"/>
    </source>
</evidence>
<evidence type="ECO:0000256" key="4">
    <source>
        <dbReference type="ARBA" id="ARBA00023002"/>
    </source>
</evidence>
<dbReference type="InterPro" id="IPR008927">
    <property type="entry name" value="6-PGluconate_DH-like_C_sf"/>
</dbReference>
<proteinExistence type="inferred from homology"/>
<dbReference type="InterPro" id="IPR001732">
    <property type="entry name" value="UDP-Glc/GDP-Man_DH_N"/>
</dbReference>
<feature type="domain" description="UDP-glucose/GDP-mannose dehydrogenase C-terminal" evidence="13">
    <location>
        <begin position="354"/>
        <end position="456"/>
    </location>
</feature>
<dbReference type="Pfam" id="PF03720">
    <property type="entry name" value="UDPG_MGDP_dh_C"/>
    <property type="match status" value="1"/>
</dbReference>
<feature type="binding site" evidence="10">
    <location>
        <position position="146"/>
    </location>
    <ligand>
        <name>NAD(+)</name>
        <dbReference type="ChEBI" id="CHEBI:57540"/>
    </ligand>
</feature>
<dbReference type="OrthoDB" id="9803238at2"/>
<evidence type="ECO:0000256" key="5">
    <source>
        <dbReference type="ARBA" id="ARBA00023027"/>
    </source>
</evidence>
<accession>A0A318S5A9</accession>
<dbReference type="GO" id="GO:0051287">
    <property type="term" value="F:NAD binding"/>
    <property type="evidence" value="ECO:0007669"/>
    <property type="project" value="InterPro"/>
</dbReference>
<comment type="pathway">
    <text evidence="1">Nucleotide-sugar biosynthesis; UDP-alpha-D-glucuronate biosynthesis; UDP-alpha-D-glucuronate from UDP-alpha-D-glucose: step 1/1.</text>
</comment>
<feature type="binding site" evidence="10">
    <location>
        <position position="110"/>
    </location>
    <ligand>
        <name>NAD(+)</name>
        <dbReference type="ChEBI" id="CHEBI:57540"/>
    </ligand>
</feature>
<dbReference type="SUPFAM" id="SSF52413">
    <property type="entry name" value="UDP-glucose/GDP-mannose dehydrogenase C-terminal domain"/>
    <property type="match status" value="1"/>
</dbReference>
<dbReference type="PIRSF" id="PIRSF000124">
    <property type="entry name" value="UDPglc_GDPman_dh"/>
    <property type="match status" value="1"/>
</dbReference>
<dbReference type="InterPro" id="IPR017476">
    <property type="entry name" value="UDP-Glc/GDP-Man"/>
</dbReference>
<feature type="active site" description="Nucleophile" evidence="8">
    <location>
        <position position="301"/>
    </location>
</feature>
<keyword evidence="12" id="KW-1133">Transmembrane helix</keyword>
<feature type="binding site" evidence="9">
    <location>
        <position position="298"/>
    </location>
    <ligand>
        <name>substrate</name>
    </ligand>
</feature>
<dbReference type="EMBL" id="QJSX01000008">
    <property type="protein sequence ID" value="PYE53674.1"/>
    <property type="molecule type" value="Genomic_DNA"/>
</dbReference>
<evidence type="ECO:0000256" key="8">
    <source>
        <dbReference type="PIRSR" id="PIRSR500134-1"/>
    </source>
</evidence>
<dbReference type="NCBIfam" id="TIGR03026">
    <property type="entry name" value="NDP-sugDHase"/>
    <property type="match status" value="1"/>
</dbReference>
<evidence type="ECO:0000256" key="6">
    <source>
        <dbReference type="ARBA" id="ARBA00047473"/>
    </source>
</evidence>
<comment type="similarity">
    <text evidence="2 7">Belongs to the UDP-glucose/GDP-mannose dehydrogenase family.</text>
</comment>
<evidence type="ECO:0000256" key="12">
    <source>
        <dbReference type="SAM" id="Phobius"/>
    </source>
</evidence>
<evidence type="ECO:0000256" key="7">
    <source>
        <dbReference type="PIRNR" id="PIRNR000124"/>
    </source>
</evidence>
<dbReference type="InterPro" id="IPR036220">
    <property type="entry name" value="UDP-Glc/GDP-Man_DH_C_sf"/>
</dbReference>
<dbReference type="PANTHER" id="PTHR43750:SF3">
    <property type="entry name" value="UDP-GLUCOSE 6-DEHYDROGENASE TUAD"/>
    <property type="match status" value="1"/>
</dbReference>
<sequence>MRLGIVKKQEKRPSSHSSFSSKRGYIVNVTIIGSGYVGLTTAVALALIGHRTRVYDIDNAKIEGLRVGRAPFYEPGLEEALQAAQANLQFEYEPSRAFENADVVMIAVGTPPTPAGGANLGYLYTALRDLTEHNTNHDVLVVTKSTVPVGTGSNVSAFYEQATGRTPLIASAPEFLRQGRALADTLYPERLVFGTRDPRALTLLRELYEPIISQTFEPPAYLPQPQQRSTVPAIECSIESAELAKYAANAFLATKISFANEIANVCDLVGGDVQDVMAVLGLDSRIGAQFLQAGLGYGGSCFPKDTRALAQLSNREGYSFKLLSATIEVNNDQRFRVIDKLERHFGTLQGKDITVLGLTFKAGTDDLRDAPSLDIIAELVSRGARVTAHDPVALDAAGKMLPAHVRLCSEAQEALKGADAALLVTEWPEYRALDWRAAQRSMRHNVIIDGRNALDHHLLAEIGFVYEGVGRVGRRALPAPTFV</sequence>
<organism evidence="14 15">
    <name type="scientific">Deinococcus yavapaiensis KR-236</name>
    <dbReference type="NCBI Taxonomy" id="694435"/>
    <lineage>
        <taxon>Bacteria</taxon>
        <taxon>Thermotogati</taxon>
        <taxon>Deinococcota</taxon>
        <taxon>Deinococci</taxon>
        <taxon>Deinococcales</taxon>
        <taxon>Deinococcaceae</taxon>
        <taxon>Deinococcus</taxon>
    </lineage>
</organism>
<evidence type="ECO:0000256" key="3">
    <source>
        <dbReference type="ARBA" id="ARBA00012954"/>
    </source>
</evidence>
<evidence type="ECO:0000256" key="10">
    <source>
        <dbReference type="PIRSR" id="PIRSR500134-3"/>
    </source>
</evidence>
<dbReference type="PANTHER" id="PTHR43750">
    <property type="entry name" value="UDP-GLUCOSE 6-DEHYDROGENASE TUAD"/>
    <property type="match status" value="1"/>
</dbReference>
<dbReference type="Gene3D" id="1.20.5.100">
    <property type="entry name" value="Cytochrome c1, transmembrane anchor, C-terminal"/>
    <property type="match status" value="1"/>
</dbReference>
<feature type="region of interest" description="Disordered" evidence="11">
    <location>
        <begin position="1"/>
        <end position="20"/>
    </location>
</feature>
<feature type="binding site" evidence="9">
    <location>
        <begin position="290"/>
        <end position="294"/>
    </location>
    <ligand>
        <name>substrate</name>
    </ligand>
</feature>
<dbReference type="InterPro" id="IPR014027">
    <property type="entry name" value="UDP-Glc/GDP-Man_DH_C"/>
</dbReference>
<dbReference type="Pfam" id="PF03721">
    <property type="entry name" value="UDPG_MGDP_dh_N"/>
    <property type="match status" value="1"/>
</dbReference>
<feature type="binding site" evidence="9">
    <location>
        <position position="361"/>
    </location>
    <ligand>
        <name>substrate</name>
    </ligand>
</feature>
<dbReference type="Proteomes" id="UP000248326">
    <property type="component" value="Unassembled WGS sequence"/>
</dbReference>
<evidence type="ECO:0000256" key="11">
    <source>
        <dbReference type="SAM" id="MobiDB-lite"/>
    </source>
</evidence>
<dbReference type="InterPro" id="IPR014026">
    <property type="entry name" value="UDP-Glc/GDP-Man_DH_dimer"/>
</dbReference>
<evidence type="ECO:0000313" key="15">
    <source>
        <dbReference type="Proteomes" id="UP000248326"/>
    </source>
</evidence>
<feature type="transmembrane region" description="Helical" evidence="12">
    <location>
        <begin position="25"/>
        <end position="48"/>
    </location>
</feature>
<comment type="catalytic activity">
    <reaction evidence="6 7">
        <text>UDP-alpha-D-glucose + 2 NAD(+) + H2O = UDP-alpha-D-glucuronate + 2 NADH + 3 H(+)</text>
        <dbReference type="Rhea" id="RHEA:23596"/>
        <dbReference type="ChEBI" id="CHEBI:15377"/>
        <dbReference type="ChEBI" id="CHEBI:15378"/>
        <dbReference type="ChEBI" id="CHEBI:57540"/>
        <dbReference type="ChEBI" id="CHEBI:57945"/>
        <dbReference type="ChEBI" id="CHEBI:58052"/>
        <dbReference type="ChEBI" id="CHEBI:58885"/>
        <dbReference type="EC" id="1.1.1.22"/>
    </reaction>
</comment>
<name>A0A318S5A9_9DEIO</name>
<dbReference type="GO" id="GO:0000271">
    <property type="term" value="P:polysaccharide biosynthetic process"/>
    <property type="evidence" value="ECO:0007669"/>
    <property type="project" value="InterPro"/>
</dbReference>
<keyword evidence="5 7" id="KW-0520">NAD</keyword>
<feature type="binding site" evidence="9">
    <location>
        <position position="245"/>
    </location>
    <ligand>
        <name>substrate</name>
    </ligand>
</feature>
<dbReference type="SMART" id="SM00984">
    <property type="entry name" value="UDPG_MGDP_dh_C"/>
    <property type="match status" value="1"/>
</dbReference>
<dbReference type="PIRSF" id="PIRSF500134">
    <property type="entry name" value="UDPglc_DH_bac"/>
    <property type="match status" value="1"/>
</dbReference>
<feature type="binding site" evidence="10">
    <location>
        <position position="304"/>
    </location>
    <ligand>
        <name>NAD(+)</name>
        <dbReference type="ChEBI" id="CHEBI:57540"/>
    </ligand>
</feature>
<dbReference type="InterPro" id="IPR036291">
    <property type="entry name" value="NAD(P)-bd_dom_sf"/>
</dbReference>